<organism evidence="3 4">
    <name type="scientific">Arcticibacter svalbardensis MN12-7</name>
    <dbReference type="NCBI Taxonomy" id="1150600"/>
    <lineage>
        <taxon>Bacteria</taxon>
        <taxon>Pseudomonadati</taxon>
        <taxon>Bacteroidota</taxon>
        <taxon>Sphingobacteriia</taxon>
        <taxon>Sphingobacteriales</taxon>
        <taxon>Sphingobacteriaceae</taxon>
        <taxon>Arcticibacter</taxon>
    </lineage>
</organism>
<dbReference type="InterPro" id="IPR008490">
    <property type="entry name" value="Transposase_InsH_N"/>
</dbReference>
<protein>
    <recommendedName>
        <fullName evidence="2">Transposase InsH N-terminal domain-containing protein</fullName>
    </recommendedName>
</protein>
<dbReference type="RefSeq" id="WP_016193430.1">
    <property type="nucleotide sequence ID" value="NZ_AQPN01000005.1"/>
</dbReference>
<dbReference type="PANTHER" id="PTHR33803:SF3">
    <property type="entry name" value="BLL1974 PROTEIN"/>
    <property type="match status" value="1"/>
</dbReference>
<dbReference type="OrthoDB" id="1454687at2"/>
<evidence type="ECO:0000313" key="4">
    <source>
        <dbReference type="Proteomes" id="UP000014174"/>
    </source>
</evidence>
<dbReference type="eggNOG" id="COG3039">
    <property type="taxonomic scope" value="Bacteria"/>
</dbReference>
<feature type="domain" description="Transposase InsH N-terminal" evidence="2">
    <location>
        <begin position="30"/>
        <end position="127"/>
    </location>
</feature>
<sequence>MKKTVKRPASAPGFVSPSQLTLEGFETPFSRKLSSDNRWVVLAKKIPWDEICNIYTKHVGLSSTGRPPISPRVVIGSIIIKHICNLDDRETVAQISENRYMQYFLGYSSFSNEVPFDASLFVEFRNRMGMEQINAINEKIHSLHQNSVAPKQDHDAPGNDSEGQSKTQVTDNKTDETGPETAVSHKGRVLFDATACPQDIAYPTDIDLLNASRKKRKI</sequence>
<dbReference type="Proteomes" id="UP000014174">
    <property type="component" value="Unassembled WGS sequence"/>
</dbReference>
<feature type="region of interest" description="Disordered" evidence="1">
    <location>
        <begin position="148"/>
        <end position="188"/>
    </location>
</feature>
<evidence type="ECO:0000313" key="3">
    <source>
        <dbReference type="EMBL" id="EOR96631.1"/>
    </source>
</evidence>
<keyword evidence="4" id="KW-1185">Reference proteome</keyword>
<dbReference type="Pfam" id="PF05598">
    <property type="entry name" value="DUF772"/>
    <property type="match status" value="1"/>
</dbReference>
<comment type="caution">
    <text evidence="3">The sequence shown here is derived from an EMBL/GenBank/DDBJ whole genome shotgun (WGS) entry which is preliminary data.</text>
</comment>
<name>R9GY16_9SPHI</name>
<dbReference type="STRING" id="1150600.ADIARSV_0176"/>
<accession>R9GY16</accession>
<evidence type="ECO:0000256" key="1">
    <source>
        <dbReference type="SAM" id="MobiDB-lite"/>
    </source>
</evidence>
<evidence type="ECO:0000259" key="2">
    <source>
        <dbReference type="Pfam" id="PF05598"/>
    </source>
</evidence>
<dbReference type="PATRIC" id="fig|1150600.3.peg.171"/>
<reference evidence="3 4" key="1">
    <citation type="journal article" date="2013" name="Genome Announc.">
        <title>Draft Genome Sequence of Arcticibacter svalbardensis Strain MN12-7T, a Member of the Family Sphingobacteriaceae Isolated from an Arctic Soil Sample.</title>
        <authorList>
            <person name="Shivaji S."/>
            <person name="Ara S."/>
            <person name="Prasad S."/>
            <person name="Manasa B.P."/>
            <person name="Begum Z."/>
            <person name="Singh A."/>
            <person name="Kumar Pinnaka A."/>
        </authorList>
    </citation>
    <scope>NUCLEOTIDE SEQUENCE [LARGE SCALE GENOMIC DNA]</scope>
    <source>
        <strain evidence="3 4">MN12-7</strain>
    </source>
</reference>
<dbReference type="EMBL" id="AQPN01000005">
    <property type="protein sequence ID" value="EOR96631.1"/>
    <property type="molecule type" value="Genomic_DNA"/>
</dbReference>
<dbReference type="AlphaFoldDB" id="R9GY16"/>
<gene>
    <name evidence="3" type="ORF">ADIARSV_0176</name>
</gene>
<dbReference type="PANTHER" id="PTHR33803">
    <property type="entry name" value="IS1478 TRANSPOSASE"/>
    <property type="match status" value="1"/>
</dbReference>
<proteinExistence type="predicted"/>
<feature type="compositionally biased region" description="Polar residues" evidence="1">
    <location>
        <begin position="161"/>
        <end position="171"/>
    </location>
</feature>